<feature type="transmembrane region" description="Helical" evidence="7">
    <location>
        <begin position="297"/>
        <end position="317"/>
    </location>
</feature>
<keyword evidence="2" id="KW-1003">Cell membrane</keyword>
<feature type="transmembrane region" description="Helical" evidence="7">
    <location>
        <begin position="367"/>
        <end position="388"/>
    </location>
</feature>
<dbReference type="InterPro" id="IPR050545">
    <property type="entry name" value="Mycobact_MmpL"/>
</dbReference>
<dbReference type="InterPro" id="IPR000731">
    <property type="entry name" value="SSD"/>
</dbReference>
<dbReference type="Proteomes" id="UP000005396">
    <property type="component" value="Unassembled WGS sequence"/>
</dbReference>
<feature type="region of interest" description="Disordered" evidence="6">
    <location>
        <begin position="1"/>
        <end position="42"/>
    </location>
</feature>
<evidence type="ECO:0000256" key="2">
    <source>
        <dbReference type="ARBA" id="ARBA00022475"/>
    </source>
</evidence>
<dbReference type="InterPro" id="IPR004869">
    <property type="entry name" value="MMPL_dom"/>
</dbReference>
<dbReference type="Gene3D" id="1.20.1640.10">
    <property type="entry name" value="Multidrug efflux transporter AcrB transmembrane domain"/>
    <property type="match status" value="2"/>
</dbReference>
<dbReference type="PaxDb" id="411902-CLOBOL_03323"/>
<dbReference type="Pfam" id="PF03176">
    <property type="entry name" value="MMPL"/>
    <property type="match status" value="2"/>
</dbReference>
<feature type="transmembrane region" description="Helical" evidence="7">
    <location>
        <begin position="445"/>
        <end position="465"/>
    </location>
</feature>
<feature type="transmembrane region" description="Helical" evidence="7">
    <location>
        <begin position="271"/>
        <end position="290"/>
    </location>
</feature>
<dbReference type="PANTHER" id="PTHR33406">
    <property type="entry name" value="MEMBRANE PROTEIN MJ1562-RELATED"/>
    <property type="match status" value="1"/>
</dbReference>
<name>A8RSH4_ENTBW</name>
<keyword evidence="5 7" id="KW-0472">Membrane</keyword>
<reference evidence="9 10" key="2">
    <citation type="submission" date="2007-09" db="EMBL/GenBank/DDBJ databases">
        <title>Draft genome sequence of Clostridium bolteae (ATCC BAA-613).</title>
        <authorList>
            <person name="Sudarsanam P."/>
            <person name="Ley R."/>
            <person name="Guruge J."/>
            <person name="Turnbaugh P.J."/>
            <person name="Mahowald M."/>
            <person name="Liep D."/>
            <person name="Gordon J."/>
        </authorList>
    </citation>
    <scope>NUCLEOTIDE SEQUENCE [LARGE SCALE GENOMIC DNA]</scope>
    <source>
        <strain evidence="10">ATCC BAA-613 / DSM 15670 / CCUG 46953 / JCM 12243 / WAL 16351</strain>
    </source>
</reference>
<sequence>MPEQKRRSGNFAAVMPEQKRRSGNFAAVMPEQKRRSRNTGAEIPQQNCAAQGIRPAGHSRNGRQHKEHGNMGQKLFGRIKDRMHRVKGREPQEGDKFSFRMARFIIHKKGWIESVFVAGCVFSLIAMLFVNVNYDLTEYLPASARSCIGLDLMEDEFGYPGTARLMIKDVSLYEAKQYKDKLEAVDGVDQILWCDSTVNIYSGEDFIRQKDIEDYYKDGCAVMDITFDQGDTAKKTSQAIDEMKAITGDKGYYVGMAVQNKSLTENVESEMNLILTVAVIMIFAVLCISTTAWSEPFLFLLVMGVAILLNRGTNIFIGTVSFLTNNVAMVLQLATSMDYSIFLLDAFSREKQKGLSEEQAMINAIDAAINSIFASSLTTVVGFLALVSMKFTIGFDMGLVLAKGIVFSLITVLFFMPAMILKFSRWNDKTRHRPFLPSFRKFSEWVYRVRYASLIIMLILAPPAYVAQGMNDFLYGNSAVGASEGTQVYADDQVISREFGRSNMMLAMYPNTSAVTEKEMSDEIEDLPYVKSVTSMSNTLPEGIPEEFLPYSVTSELHTKDYCRMLIYIRTKTESDQAFKGADEIRDILERYYPENSYLVGETPSTQDIKTTITADNSRVNLLSMLGVFLVVMFSFRSFAIPMIVMVPIEAAIFLNMAMPYLAGDTMVFMGYIIVSSIQLGATVDYSILLTNNYVSCRKSLEKKEACIQALMLSCPSIFTSGTIIILAGYIIHFISTTAAIGDLGHLIGRGALFSVILVLTVLPALLVLFDRIITSNEWDRLQKYLKRRHEKRKALIKAGIGTIVNKASALKRTDLEPAEVESDENEI</sequence>
<proteinExistence type="predicted"/>
<evidence type="ECO:0000313" key="9">
    <source>
        <dbReference type="EMBL" id="EDP16555.1"/>
    </source>
</evidence>
<evidence type="ECO:0000256" key="5">
    <source>
        <dbReference type="ARBA" id="ARBA00023136"/>
    </source>
</evidence>
<evidence type="ECO:0000256" key="1">
    <source>
        <dbReference type="ARBA" id="ARBA00004651"/>
    </source>
</evidence>
<evidence type="ECO:0000256" key="4">
    <source>
        <dbReference type="ARBA" id="ARBA00022989"/>
    </source>
</evidence>
<protein>
    <recommendedName>
        <fullName evidence="8">SSD domain-containing protein</fullName>
    </recommendedName>
</protein>
<comment type="caution">
    <text evidence="9">The sequence shown here is derived from an EMBL/GenBank/DDBJ whole genome shotgun (WGS) entry which is preliminary data.</text>
</comment>
<evidence type="ECO:0000256" key="6">
    <source>
        <dbReference type="SAM" id="MobiDB-lite"/>
    </source>
</evidence>
<evidence type="ECO:0000256" key="7">
    <source>
        <dbReference type="SAM" id="Phobius"/>
    </source>
</evidence>
<feature type="transmembrane region" description="Helical" evidence="7">
    <location>
        <begin position="710"/>
        <end position="732"/>
    </location>
</feature>
<feature type="transmembrane region" description="Helical" evidence="7">
    <location>
        <begin position="400"/>
        <end position="424"/>
    </location>
</feature>
<evidence type="ECO:0000256" key="3">
    <source>
        <dbReference type="ARBA" id="ARBA00022692"/>
    </source>
</evidence>
<accession>A8RSH4</accession>
<gene>
    <name evidence="9" type="ORF">CLOBOL_03323</name>
</gene>
<feature type="transmembrane region" description="Helical" evidence="7">
    <location>
        <begin position="110"/>
        <end position="130"/>
    </location>
</feature>
<dbReference type="AlphaFoldDB" id="A8RSH4"/>
<keyword evidence="3 7" id="KW-0812">Transmembrane</keyword>
<dbReference type="eggNOG" id="COG1033">
    <property type="taxonomic scope" value="Bacteria"/>
</dbReference>
<dbReference type="GO" id="GO:0005886">
    <property type="term" value="C:plasma membrane"/>
    <property type="evidence" value="ECO:0007669"/>
    <property type="project" value="UniProtKB-SubCell"/>
</dbReference>
<comment type="subcellular location">
    <subcellularLocation>
        <location evidence="1">Cell membrane</location>
        <topology evidence="1">Multi-pass membrane protein</topology>
    </subcellularLocation>
</comment>
<evidence type="ECO:0000313" key="10">
    <source>
        <dbReference type="Proteomes" id="UP000005396"/>
    </source>
</evidence>
<dbReference type="PROSITE" id="PS50156">
    <property type="entry name" value="SSD"/>
    <property type="match status" value="1"/>
</dbReference>
<feature type="transmembrane region" description="Helical" evidence="7">
    <location>
        <begin position="752"/>
        <end position="774"/>
    </location>
</feature>
<organism evidence="9 10">
    <name type="scientific">Enterocloster bolteae (strain ATCC BAA-613 / DSM 15670 / CCUG 46953 / JCM 12243 / WAL 16351)</name>
    <name type="common">Clostridium bolteae</name>
    <dbReference type="NCBI Taxonomy" id="411902"/>
    <lineage>
        <taxon>Bacteria</taxon>
        <taxon>Bacillati</taxon>
        <taxon>Bacillota</taxon>
        <taxon>Clostridia</taxon>
        <taxon>Lachnospirales</taxon>
        <taxon>Lachnospiraceae</taxon>
        <taxon>Enterocloster</taxon>
    </lineage>
</organism>
<feature type="domain" description="SSD" evidence="8">
    <location>
        <begin position="623"/>
        <end position="769"/>
    </location>
</feature>
<keyword evidence="4 7" id="KW-1133">Transmembrane helix</keyword>
<dbReference type="SUPFAM" id="SSF82866">
    <property type="entry name" value="Multidrug efflux transporter AcrB transmembrane domain"/>
    <property type="match status" value="2"/>
</dbReference>
<dbReference type="HOGENOM" id="CLU_007352_0_0_9"/>
<evidence type="ECO:0000259" key="8">
    <source>
        <dbReference type="PROSITE" id="PS50156"/>
    </source>
</evidence>
<reference evidence="9 10" key="1">
    <citation type="submission" date="2007-08" db="EMBL/GenBank/DDBJ databases">
        <authorList>
            <person name="Fulton L."/>
            <person name="Clifton S."/>
            <person name="Fulton B."/>
            <person name="Xu J."/>
            <person name="Minx P."/>
            <person name="Pepin K.H."/>
            <person name="Johnson M."/>
            <person name="Thiruvilangam P."/>
            <person name="Bhonagiri V."/>
            <person name="Nash W.E."/>
            <person name="Mardis E.R."/>
            <person name="Wilson R.K."/>
        </authorList>
    </citation>
    <scope>NUCLEOTIDE SEQUENCE [LARGE SCALE GENOMIC DNA]</scope>
    <source>
        <strain evidence="10">ATCC BAA-613 / DSM 15670 / CCUG 46953 / JCM 12243 / WAL 16351</strain>
    </source>
</reference>
<dbReference type="EMBL" id="ABCC02000029">
    <property type="protein sequence ID" value="EDP16555.1"/>
    <property type="molecule type" value="Genomic_DNA"/>
</dbReference>
<feature type="transmembrane region" description="Helical" evidence="7">
    <location>
        <begin position="669"/>
        <end position="689"/>
    </location>
</feature>
<dbReference type="PANTHER" id="PTHR33406:SF13">
    <property type="entry name" value="MEMBRANE PROTEIN YDFJ"/>
    <property type="match status" value="1"/>
</dbReference>